<dbReference type="Gene3D" id="4.10.1050.10">
    <property type="entry name" value="At2g23090-like"/>
    <property type="match status" value="1"/>
</dbReference>
<comment type="caution">
    <text evidence="4">The sequence shown here is derived from an EMBL/GenBank/DDBJ whole genome shotgun (WGS) entry which is preliminary data.</text>
</comment>
<dbReference type="EMBL" id="MCOG01000049">
    <property type="protein sequence ID" value="ORY66905.1"/>
    <property type="molecule type" value="Genomic_DNA"/>
</dbReference>
<dbReference type="Proteomes" id="UP000193920">
    <property type="component" value="Unassembled WGS sequence"/>
</dbReference>
<evidence type="ECO:0000313" key="5">
    <source>
        <dbReference type="Proteomes" id="UP000193920"/>
    </source>
</evidence>
<protein>
    <submittedName>
        <fullName evidence="4">DUF1909-domain-containing protein</fullName>
    </submittedName>
</protein>
<dbReference type="InterPro" id="IPR039713">
    <property type="entry name" value="At2g23090-like"/>
</dbReference>
<evidence type="ECO:0000313" key="4">
    <source>
        <dbReference type="EMBL" id="ORY66905.1"/>
    </source>
</evidence>
<dbReference type="PANTHER" id="PTHR33788">
    <property type="entry name" value="OS07G0114300 PROTEIN"/>
    <property type="match status" value="1"/>
</dbReference>
<dbReference type="SUPFAM" id="SSF118359">
    <property type="entry name" value="Expressed protein At2g23090/F21P24.15"/>
    <property type="match status" value="1"/>
</dbReference>
<reference evidence="4 5" key="1">
    <citation type="submission" date="2016-08" db="EMBL/GenBank/DDBJ databases">
        <title>A Parts List for Fungal Cellulosomes Revealed by Comparative Genomics.</title>
        <authorList>
            <consortium name="DOE Joint Genome Institute"/>
            <person name="Haitjema C.H."/>
            <person name="Gilmore S.P."/>
            <person name="Henske J.K."/>
            <person name="Solomon K.V."/>
            <person name="De Groot R."/>
            <person name="Kuo A."/>
            <person name="Mondo S.J."/>
            <person name="Salamov A.A."/>
            <person name="Labutti K."/>
            <person name="Zhao Z."/>
            <person name="Chiniquy J."/>
            <person name="Barry K."/>
            <person name="Brewer H.M."/>
            <person name="Purvine S.O."/>
            <person name="Wright A.T."/>
            <person name="Boxma B."/>
            <person name="Van Alen T."/>
            <person name="Hackstein J.H."/>
            <person name="Baker S.E."/>
            <person name="Grigoriev I.V."/>
            <person name="O'Malley M.A."/>
        </authorList>
    </citation>
    <scope>NUCLEOTIDE SEQUENCE [LARGE SCALE GENOMIC DNA]</scope>
    <source>
        <strain evidence="4 5">G1</strain>
    </source>
</reference>
<evidence type="ECO:0000256" key="1">
    <source>
        <dbReference type="SAM" id="MobiDB-lite"/>
    </source>
</evidence>
<feature type="domain" description="At2g23090-like zinc-binding" evidence="3">
    <location>
        <begin position="36"/>
        <end position="72"/>
    </location>
</feature>
<keyword evidence="5" id="KW-1185">Reference proteome</keyword>
<evidence type="ECO:0000259" key="2">
    <source>
        <dbReference type="Pfam" id="PF04419"/>
    </source>
</evidence>
<organism evidence="4 5">
    <name type="scientific">Neocallimastix californiae</name>
    <dbReference type="NCBI Taxonomy" id="1754190"/>
    <lineage>
        <taxon>Eukaryota</taxon>
        <taxon>Fungi</taxon>
        <taxon>Fungi incertae sedis</taxon>
        <taxon>Chytridiomycota</taxon>
        <taxon>Chytridiomycota incertae sedis</taxon>
        <taxon>Neocallimastigomycetes</taxon>
        <taxon>Neocallimastigales</taxon>
        <taxon>Neocallimastigaceae</taxon>
        <taxon>Neocallimastix</taxon>
    </lineage>
</organism>
<dbReference type="PANTHER" id="PTHR33788:SF1">
    <property type="entry name" value="ZINC-BINDING PROTEIN"/>
    <property type="match status" value="1"/>
</dbReference>
<feature type="region of interest" description="Disordered" evidence="1">
    <location>
        <begin position="1"/>
        <end position="26"/>
    </location>
</feature>
<gene>
    <name evidence="4" type="ORF">LY90DRAFT_453369</name>
</gene>
<proteinExistence type="predicted"/>
<dbReference type="InterPro" id="IPR039438">
    <property type="entry name" value="At2g23090-like_Znf"/>
</dbReference>
<dbReference type="OrthoDB" id="370932at2759"/>
<accession>A0A1Y2E7R8</accession>
<feature type="domain" description="Small EDRK-rich factor-like N-terminal" evidence="2">
    <location>
        <begin position="1"/>
        <end position="34"/>
    </location>
</feature>
<dbReference type="Pfam" id="PF12907">
    <property type="entry name" value="zf-met2"/>
    <property type="match status" value="1"/>
</dbReference>
<sequence>MGNGQKAQHRRERMKENAPKAAHSQLKVNEKAKNIICNVCRTSFLCTVREKALQEHVNNKHSGKNFKDCFPNYGN</sequence>
<dbReference type="AlphaFoldDB" id="A0A1Y2E7R8"/>
<dbReference type="InterPro" id="IPR026939">
    <property type="entry name" value="ZNF706/At2g23090_sf"/>
</dbReference>
<evidence type="ECO:0000259" key="3">
    <source>
        <dbReference type="Pfam" id="PF12907"/>
    </source>
</evidence>
<dbReference type="InterPro" id="IPR007513">
    <property type="entry name" value="SERF-like_N"/>
</dbReference>
<name>A0A1Y2E7R8_9FUNG</name>
<dbReference type="Pfam" id="PF04419">
    <property type="entry name" value="SERF-like_N"/>
    <property type="match status" value="1"/>
</dbReference>